<evidence type="ECO:0000313" key="2">
    <source>
        <dbReference type="EMBL" id="MBW87748.1"/>
    </source>
</evidence>
<feature type="signal peptide" evidence="1">
    <location>
        <begin position="1"/>
        <end position="31"/>
    </location>
</feature>
<protein>
    <submittedName>
        <fullName evidence="2">Uncharacterized protein MANES_10G001500</fullName>
    </submittedName>
</protein>
<dbReference type="EMBL" id="GGEC01007265">
    <property type="protein sequence ID" value="MBW87748.1"/>
    <property type="molecule type" value="Transcribed_RNA"/>
</dbReference>
<keyword evidence="1" id="KW-0732">Signal</keyword>
<evidence type="ECO:0000256" key="1">
    <source>
        <dbReference type="SAM" id="SignalP"/>
    </source>
</evidence>
<organism evidence="2">
    <name type="scientific">Rhizophora mucronata</name>
    <name type="common">Asiatic mangrove</name>
    <dbReference type="NCBI Taxonomy" id="61149"/>
    <lineage>
        <taxon>Eukaryota</taxon>
        <taxon>Viridiplantae</taxon>
        <taxon>Streptophyta</taxon>
        <taxon>Embryophyta</taxon>
        <taxon>Tracheophyta</taxon>
        <taxon>Spermatophyta</taxon>
        <taxon>Magnoliopsida</taxon>
        <taxon>eudicotyledons</taxon>
        <taxon>Gunneridae</taxon>
        <taxon>Pentapetalae</taxon>
        <taxon>rosids</taxon>
        <taxon>fabids</taxon>
        <taxon>Malpighiales</taxon>
        <taxon>Rhizophoraceae</taxon>
        <taxon>Rhizophora</taxon>
    </lineage>
</organism>
<accession>A0A2P2J2Q3</accession>
<dbReference type="AlphaFoldDB" id="A0A2P2J2Q3"/>
<sequence>MMKKKTTAMMMMMMMSTVMTWTAVMVIRTSGVATLAAVDNNIVDNIDCNKSGTGICNSNISATSSITENTASSISGNLDKLGNGKARRNSSVVGSSVEVMLMKDRGTSTVQNPSNAPMSIAERMGAYITPNICS</sequence>
<proteinExistence type="predicted"/>
<name>A0A2P2J2Q3_RHIMU</name>
<reference evidence="2" key="1">
    <citation type="submission" date="2018-02" db="EMBL/GenBank/DDBJ databases">
        <title>Rhizophora mucronata_Transcriptome.</title>
        <authorList>
            <person name="Meera S.P."/>
            <person name="Sreeshan A."/>
            <person name="Augustine A."/>
        </authorList>
    </citation>
    <scope>NUCLEOTIDE SEQUENCE</scope>
    <source>
        <tissue evidence="2">Leaf</tissue>
    </source>
</reference>
<feature type="chain" id="PRO_5015164961" evidence="1">
    <location>
        <begin position="32"/>
        <end position="134"/>
    </location>
</feature>